<comment type="similarity">
    <text evidence="1">Belongs to the glycosyl hydrolase 16 family.</text>
</comment>
<dbReference type="PANTHER" id="PTHR10963:SF55">
    <property type="entry name" value="GLYCOSIDE HYDROLASE FAMILY 16 PROTEIN"/>
    <property type="match status" value="1"/>
</dbReference>
<dbReference type="GO" id="GO:0005975">
    <property type="term" value="P:carbohydrate metabolic process"/>
    <property type="evidence" value="ECO:0007669"/>
    <property type="project" value="InterPro"/>
</dbReference>
<keyword evidence="5" id="KW-1185">Reference proteome</keyword>
<dbReference type="CDD" id="cd08023">
    <property type="entry name" value="GH16_laminarinase_like"/>
    <property type="match status" value="1"/>
</dbReference>
<dbReference type="SUPFAM" id="SSF49899">
    <property type="entry name" value="Concanavalin A-like lectins/glucanases"/>
    <property type="match status" value="1"/>
</dbReference>
<dbReference type="Proteomes" id="UP000005551">
    <property type="component" value="Unassembled WGS sequence"/>
</dbReference>
<dbReference type="InterPro" id="IPR050546">
    <property type="entry name" value="Glycosyl_Hydrlase_16"/>
</dbReference>
<organism evidence="4 5">
    <name type="scientific">Nitritalea halalkaliphila LW7</name>
    <dbReference type="NCBI Taxonomy" id="1189621"/>
    <lineage>
        <taxon>Bacteria</taxon>
        <taxon>Pseudomonadati</taxon>
        <taxon>Bacteroidota</taxon>
        <taxon>Cytophagia</taxon>
        <taxon>Cytophagales</taxon>
        <taxon>Cyclobacteriaceae</taxon>
        <taxon>Nitritalea</taxon>
    </lineage>
</organism>
<gene>
    <name evidence="4" type="ORF">A3SI_16495</name>
</gene>
<evidence type="ECO:0000259" key="3">
    <source>
        <dbReference type="PROSITE" id="PS51762"/>
    </source>
</evidence>
<name>I5BX12_9BACT</name>
<feature type="signal peptide" evidence="2">
    <location>
        <begin position="1"/>
        <end position="19"/>
    </location>
</feature>
<evidence type="ECO:0000256" key="2">
    <source>
        <dbReference type="SAM" id="SignalP"/>
    </source>
</evidence>
<proteinExistence type="inferred from homology"/>
<evidence type="ECO:0000313" key="5">
    <source>
        <dbReference type="Proteomes" id="UP000005551"/>
    </source>
</evidence>
<dbReference type="PATRIC" id="fig|1189621.3.peg.3426"/>
<dbReference type="InterPro" id="IPR013320">
    <property type="entry name" value="ConA-like_dom_sf"/>
</dbReference>
<feature type="chain" id="PRO_5003700278" evidence="2">
    <location>
        <begin position="20"/>
        <end position="373"/>
    </location>
</feature>
<sequence length="373" mass="42066">MIRFISSLYVVLFLTVAQACTQSEVDQQLVLPSNLEVSVRTEARGEVVVSFSATNANFFRVSFGTPGELPQRVSGTEARFTYSEPGNFTIRVQAHTTEADFIVAEEEVSIAPSVFGLFIPETGYVSPESYAGYSLVWRDEFTGTSLSSDWVFDLGDGCPNLCGWGNNELQWYRRENVRVENGYLVIQARREAAGGREFTSSRIKTQGRQSFQYGRIDIRAALPKGQGIWPALWMLGDNITEVGWPRCGEIDIMEMVGGSAFGRDNRVHGTLHWDNNGSWANFGGFTTLEEGIFNDNFHVFSIIWEEEKITWLLDDVQFFVIDTSPAELDEFRRSFFFLFNVAVGGNWPGNPDGSTRFPQQMVVDYVRVFQRTS</sequence>
<dbReference type="PANTHER" id="PTHR10963">
    <property type="entry name" value="GLYCOSYL HYDROLASE-RELATED"/>
    <property type="match status" value="1"/>
</dbReference>
<dbReference type="InterPro" id="IPR000757">
    <property type="entry name" value="Beta-glucanase-like"/>
</dbReference>
<dbReference type="RefSeq" id="WP_009056734.1">
    <property type="nucleotide sequence ID" value="NZ_AJYA01000047.1"/>
</dbReference>
<comment type="caution">
    <text evidence="4">The sequence shown here is derived from an EMBL/GenBank/DDBJ whole genome shotgun (WGS) entry which is preliminary data.</text>
</comment>
<evidence type="ECO:0000256" key="1">
    <source>
        <dbReference type="ARBA" id="ARBA00006865"/>
    </source>
</evidence>
<keyword evidence="4" id="KW-0378">Hydrolase</keyword>
<dbReference type="PROSITE" id="PS51762">
    <property type="entry name" value="GH16_2"/>
    <property type="match status" value="1"/>
</dbReference>
<dbReference type="PROSITE" id="PS51257">
    <property type="entry name" value="PROKAR_LIPOPROTEIN"/>
    <property type="match status" value="1"/>
</dbReference>
<keyword evidence="2" id="KW-0732">Signal</keyword>
<evidence type="ECO:0000313" key="4">
    <source>
        <dbReference type="EMBL" id="EIM74114.1"/>
    </source>
</evidence>
<feature type="domain" description="GH16" evidence="3">
    <location>
        <begin position="139"/>
        <end position="373"/>
    </location>
</feature>
<dbReference type="STRING" id="1189621.A3SI_16495"/>
<protein>
    <submittedName>
        <fullName evidence="4">Glycoside hydrolase family protein</fullName>
    </submittedName>
</protein>
<dbReference type="GO" id="GO:0004553">
    <property type="term" value="F:hydrolase activity, hydrolyzing O-glycosyl compounds"/>
    <property type="evidence" value="ECO:0007669"/>
    <property type="project" value="InterPro"/>
</dbReference>
<dbReference type="Gene3D" id="2.60.120.200">
    <property type="match status" value="1"/>
</dbReference>
<reference evidence="4 5" key="1">
    <citation type="submission" date="2012-05" db="EMBL/GenBank/DDBJ databases">
        <title>Genome sequence of Nitritalea halalkaliphila LW7.</title>
        <authorList>
            <person name="Jangir P.K."/>
            <person name="Singh A."/>
            <person name="Shivaji S."/>
            <person name="Sharma R."/>
        </authorList>
    </citation>
    <scope>NUCLEOTIDE SEQUENCE [LARGE SCALE GENOMIC DNA]</scope>
    <source>
        <strain evidence="4 5">LW7</strain>
    </source>
</reference>
<dbReference type="Pfam" id="PF00722">
    <property type="entry name" value="Glyco_hydro_16"/>
    <property type="match status" value="1"/>
</dbReference>
<dbReference type="AlphaFoldDB" id="I5BX12"/>
<dbReference type="EMBL" id="AJYA01000047">
    <property type="protein sequence ID" value="EIM74114.1"/>
    <property type="molecule type" value="Genomic_DNA"/>
</dbReference>
<accession>I5BX12</accession>